<evidence type="ECO:0000313" key="6">
    <source>
        <dbReference type="Proteomes" id="UP000515202"/>
    </source>
</evidence>
<dbReference type="AlphaFoldDB" id="A0A6P3RBJ0"/>
<dbReference type="GO" id="GO:0008009">
    <property type="term" value="F:chemokine activity"/>
    <property type="evidence" value="ECO:0007669"/>
    <property type="project" value="InterPro"/>
</dbReference>
<evidence type="ECO:0000256" key="4">
    <source>
        <dbReference type="RuleBase" id="RU361150"/>
    </source>
</evidence>
<name>A0A6P3RBJ0_PTEVA</name>
<dbReference type="GO" id="GO:0048020">
    <property type="term" value="F:CCR chemokine receptor binding"/>
    <property type="evidence" value="ECO:0007669"/>
    <property type="project" value="TreeGrafter"/>
</dbReference>
<dbReference type="GO" id="GO:0030335">
    <property type="term" value="P:positive regulation of cell migration"/>
    <property type="evidence" value="ECO:0007669"/>
    <property type="project" value="TreeGrafter"/>
</dbReference>
<evidence type="ECO:0000259" key="5">
    <source>
        <dbReference type="SMART" id="SM00199"/>
    </source>
</evidence>
<dbReference type="InterPro" id="IPR000827">
    <property type="entry name" value="Chemokine_CC_CS"/>
</dbReference>
<comment type="subcellular location">
    <subcellularLocation>
        <location evidence="4">Secreted</location>
    </subcellularLocation>
</comment>
<dbReference type="GeneID" id="105304980"/>
<dbReference type="InterPro" id="IPR036048">
    <property type="entry name" value="Interleukin_8-like_sf"/>
</dbReference>
<proteinExistence type="inferred from homology"/>
<protein>
    <recommendedName>
        <fullName evidence="4">C-C motif chemokine</fullName>
    </recommendedName>
</protein>
<gene>
    <name evidence="7" type="primary">LOC105304980</name>
</gene>
<keyword evidence="3" id="KW-1015">Disulfide bond</keyword>
<keyword evidence="2 4" id="KW-0202">Cytokine</keyword>
<organism evidence="6 7">
    <name type="scientific">Pteropus vampyrus</name>
    <name type="common">Large flying fox</name>
    <dbReference type="NCBI Taxonomy" id="132908"/>
    <lineage>
        <taxon>Eukaryota</taxon>
        <taxon>Metazoa</taxon>
        <taxon>Chordata</taxon>
        <taxon>Craniata</taxon>
        <taxon>Vertebrata</taxon>
        <taxon>Euteleostomi</taxon>
        <taxon>Mammalia</taxon>
        <taxon>Eutheria</taxon>
        <taxon>Laurasiatheria</taxon>
        <taxon>Chiroptera</taxon>
        <taxon>Yinpterochiroptera</taxon>
        <taxon>Pteropodoidea</taxon>
        <taxon>Pteropodidae</taxon>
        <taxon>Pteropodinae</taxon>
        <taxon>Pteropus</taxon>
    </lineage>
</organism>
<reference evidence="7" key="1">
    <citation type="submission" date="2025-08" db="UniProtKB">
        <authorList>
            <consortium name="RefSeq"/>
        </authorList>
    </citation>
    <scope>IDENTIFICATION</scope>
    <source>
        <tissue evidence="7">Kidney</tissue>
    </source>
</reference>
<dbReference type="SUPFAM" id="SSF54117">
    <property type="entry name" value="Interleukin 8-like chemokines"/>
    <property type="match status" value="1"/>
</dbReference>
<dbReference type="PANTHER" id="PTHR12015">
    <property type="entry name" value="SMALL INDUCIBLE CYTOKINE A"/>
    <property type="match status" value="1"/>
</dbReference>
<dbReference type="InterPro" id="IPR001811">
    <property type="entry name" value="Chemokine_IL8-like_dom"/>
</dbReference>
<dbReference type="FunFam" id="2.40.50.40:FF:000002">
    <property type="entry name" value="C-C motif chemokine"/>
    <property type="match status" value="1"/>
</dbReference>
<evidence type="ECO:0000256" key="2">
    <source>
        <dbReference type="ARBA" id="ARBA00022514"/>
    </source>
</evidence>
<keyword evidence="4" id="KW-0732">Signal</keyword>
<dbReference type="GO" id="GO:0070098">
    <property type="term" value="P:chemokine-mediated signaling pathway"/>
    <property type="evidence" value="ECO:0007669"/>
    <property type="project" value="TreeGrafter"/>
</dbReference>
<dbReference type="InterPro" id="IPR039809">
    <property type="entry name" value="Chemokine_b/g/d"/>
</dbReference>
<dbReference type="Gene3D" id="2.40.50.40">
    <property type="match status" value="1"/>
</dbReference>
<dbReference type="SMART" id="SM00199">
    <property type="entry name" value="SCY"/>
    <property type="match status" value="1"/>
</dbReference>
<feature type="signal peptide" evidence="4">
    <location>
        <begin position="1"/>
        <end position="23"/>
    </location>
</feature>
<dbReference type="PANTHER" id="PTHR12015:SF77">
    <property type="entry name" value="C-C MOTIF CHEMOKINE 15"/>
    <property type="match status" value="1"/>
</dbReference>
<dbReference type="RefSeq" id="XP_011377669.1">
    <property type="nucleotide sequence ID" value="XM_011379367.2"/>
</dbReference>
<evidence type="ECO:0000313" key="7">
    <source>
        <dbReference type="RefSeq" id="XP_011377669.1"/>
    </source>
</evidence>
<dbReference type="CDD" id="cd00272">
    <property type="entry name" value="Chemokine_CC"/>
    <property type="match status" value="1"/>
</dbReference>
<feature type="domain" description="Chemokine interleukin-8-like" evidence="5">
    <location>
        <begin position="38"/>
        <end position="95"/>
    </location>
</feature>
<evidence type="ECO:0000256" key="3">
    <source>
        <dbReference type="ARBA" id="ARBA00023157"/>
    </source>
</evidence>
<dbReference type="OrthoDB" id="9447832at2759"/>
<dbReference type="Pfam" id="PF00048">
    <property type="entry name" value="IL8"/>
    <property type="match status" value="1"/>
</dbReference>
<comment type="similarity">
    <text evidence="1 4">Belongs to the intercrine beta (chemokine CC) family.</text>
</comment>
<dbReference type="GO" id="GO:0005615">
    <property type="term" value="C:extracellular space"/>
    <property type="evidence" value="ECO:0007669"/>
    <property type="project" value="UniProtKB-KW"/>
</dbReference>
<dbReference type="PROSITE" id="PS00472">
    <property type="entry name" value="SMALL_CYTOKINES_CC"/>
    <property type="match status" value="1"/>
</dbReference>
<keyword evidence="4" id="KW-0145">Chemotaxis</keyword>
<dbReference type="GO" id="GO:0006954">
    <property type="term" value="P:inflammatory response"/>
    <property type="evidence" value="ECO:0007669"/>
    <property type="project" value="TreeGrafter"/>
</dbReference>
<accession>A0A6P3RBJ0</accession>
<sequence>MKISTAALSFLILAAALGSPTHGSQVYEPRAPAGPHHPPDCCFSYAQKIRCIFMENFFETSSECSKPGVIFITKRRRHVCAHPSDRKVQECIMKLTEAKDLTKIFA</sequence>
<keyword evidence="4" id="KW-0964">Secreted</keyword>
<dbReference type="GO" id="GO:0061844">
    <property type="term" value="P:antimicrobial humoral immune response mediated by antimicrobial peptide"/>
    <property type="evidence" value="ECO:0007669"/>
    <property type="project" value="TreeGrafter"/>
</dbReference>
<keyword evidence="6" id="KW-1185">Reference proteome</keyword>
<evidence type="ECO:0000256" key="1">
    <source>
        <dbReference type="ARBA" id="ARBA00010868"/>
    </source>
</evidence>
<dbReference type="Proteomes" id="UP000515202">
    <property type="component" value="Unplaced"/>
</dbReference>
<feature type="chain" id="PRO_5028523862" description="C-C motif chemokine" evidence="4">
    <location>
        <begin position="24"/>
        <end position="106"/>
    </location>
</feature>